<organism evidence="1 2">
    <name type="scientific">Bacillus phage QCM11</name>
    <dbReference type="NCBI Taxonomy" id="1909400"/>
    <lineage>
        <taxon>Viruses</taxon>
        <taxon>Duplodnaviria</taxon>
        <taxon>Heunggongvirae</taxon>
        <taxon>Uroviricota</taxon>
        <taxon>Caudoviricetes</taxon>
        <taxon>Salasmaviridae</taxon>
        <taxon>Northropvirinae</taxon>
        <taxon>Claudivirus</taxon>
        <taxon>Claudivirus QCM11</taxon>
    </lineage>
</organism>
<name>A0A1I9S6M6_9CAUD</name>
<evidence type="ECO:0000313" key="1">
    <source>
        <dbReference type="EMBL" id="AOZ62220.1"/>
    </source>
</evidence>
<gene>
    <name evidence="1" type="ORF">QCM11_11</name>
</gene>
<proteinExistence type="predicted"/>
<sequence length="43" mass="5391">MKECKHENTMEDGYYQAMWCNECENYIEYEEYEKLIKEKEGEE</sequence>
<protein>
    <submittedName>
        <fullName evidence="1">Uncharacterized protein</fullName>
    </submittedName>
</protein>
<keyword evidence="2" id="KW-1185">Reference proteome</keyword>
<dbReference type="EMBL" id="KX961631">
    <property type="protein sequence ID" value="AOZ62220.1"/>
    <property type="molecule type" value="Genomic_DNA"/>
</dbReference>
<accession>A0A1I9S6M6</accession>
<dbReference type="Proteomes" id="UP000223352">
    <property type="component" value="Segment"/>
</dbReference>
<reference evidence="1 2" key="1">
    <citation type="submission" date="2016-10" db="EMBL/GenBank/DDBJ databases">
        <title>Predicting Genome Terminus Sequences of Bacillus cereus-group Bacteriophage using Next Generation Sequencing data.</title>
        <authorList>
            <person name="Chung C.-H."/>
            <person name="Walter M.H."/>
            <person name="Yang L."/>
            <person name="Chen S.-C."/>
            <person name="Winston V."/>
            <person name="Thomas M.A."/>
        </authorList>
    </citation>
    <scope>NUCLEOTIDE SEQUENCE [LARGE SCALE GENOMIC DNA]</scope>
</reference>
<evidence type="ECO:0000313" key="2">
    <source>
        <dbReference type="Proteomes" id="UP000223352"/>
    </source>
</evidence>